<dbReference type="AlphaFoldDB" id="A0AAN8J2H9"/>
<proteinExistence type="predicted"/>
<dbReference type="EMBL" id="WIXE01007601">
    <property type="protein sequence ID" value="KAK5980284.1"/>
    <property type="molecule type" value="Genomic_DNA"/>
</dbReference>
<dbReference type="InterPro" id="IPR001507">
    <property type="entry name" value="ZP_dom"/>
</dbReference>
<dbReference type="Proteomes" id="UP001331761">
    <property type="component" value="Unassembled WGS sequence"/>
</dbReference>
<evidence type="ECO:0000313" key="4">
    <source>
        <dbReference type="EMBL" id="KAK5980284.1"/>
    </source>
</evidence>
<accession>A0AAN8J2H9</accession>
<dbReference type="PROSITE" id="PS51034">
    <property type="entry name" value="ZP_2"/>
    <property type="match status" value="1"/>
</dbReference>
<keyword evidence="2" id="KW-0812">Transmembrane</keyword>
<name>A0AAN8J2H9_TRICO</name>
<evidence type="ECO:0000256" key="2">
    <source>
        <dbReference type="SAM" id="Phobius"/>
    </source>
</evidence>
<keyword evidence="2" id="KW-1133">Transmembrane helix</keyword>
<feature type="non-terminal residue" evidence="4">
    <location>
        <position position="1"/>
    </location>
</feature>
<dbReference type="InterPro" id="IPR051962">
    <property type="entry name" value="Cuticlin"/>
</dbReference>
<comment type="caution">
    <text evidence="4">The sequence shown here is derived from an EMBL/GenBank/DDBJ whole genome shotgun (WGS) entry which is preliminary data.</text>
</comment>
<reference evidence="4 5" key="1">
    <citation type="submission" date="2019-10" db="EMBL/GenBank/DDBJ databases">
        <title>Assembly and Annotation for the nematode Trichostrongylus colubriformis.</title>
        <authorList>
            <person name="Martin J."/>
        </authorList>
    </citation>
    <scope>NUCLEOTIDE SEQUENCE [LARGE SCALE GENOMIC DNA]</scope>
    <source>
        <strain evidence="4">G859</strain>
        <tissue evidence="4">Whole worm</tissue>
    </source>
</reference>
<sequence length="120" mass="12874">STVDFQCSIQVCSKLDQNCTATTPPDCSSSDMLVRRRRRAATIEKESLTIHANSLTVLDADATQDLPHTLALTAEPWLPSEFCLSIAGFGILVSASTFVATVAVGIAAANIYVRVQSSKW</sequence>
<keyword evidence="5" id="KW-1185">Reference proteome</keyword>
<evidence type="ECO:0000313" key="5">
    <source>
        <dbReference type="Proteomes" id="UP001331761"/>
    </source>
</evidence>
<evidence type="ECO:0000256" key="1">
    <source>
        <dbReference type="ARBA" id="ARBA00022729"/>
    </source>
</evidence>
<keyword evidence="2" id="KW-0472">Membrane</keyword>
<organism evidence="4 5">
    <name type="scientific">Trichostrongylus colubriformis</name>
    <name type="common">Black scour worm</name>
    <dbReference type="NCBI Taxonomy" id="6319"/>
    <lineage>
        <taxon>Eukaryota</taxon>
        <taxon>Metazoa</taxon>
        <taxon>Ecdysozoa</taxon>
        <taxon>Nematoda</taxon>
        <taxon>Chromadorea</taxon>
        <taxon>Rhabditida</taxon>
        <taxon>Rhabditina</taxon>
        <taxon>Rhabditomorpha</taxon>
        <taxon>Strongyloidea</taxon>
        <taxon>Trichostrongylidae</taxon>
        <taxon>Trichostrongylus</taxon>
    </lineage>
</organism>
<dbReference type="PANTHER" id="PTHR22907:SF54">
    <property type="entry name" value="GH04558P"/>
    <property type="match status" value="1"/>
</dbReference>
<protein>
    <recommendedName>
        <fullName evidence="3">ZP domain-containing protein</fullName>
    </recommendedName>
</protein>
<evidence type="ECO:0000259" key="3">
    <source>
        <dbReference type="PROSITE" id="PS51034"/>
    </source>
</evidence>
<feature type="domain" description="ZP" evidence="3">
    <location>
        <begin position="1"/>
        <end position="26"/>
    </location>
</feature>
<keyword evidence="1" id="KW-0732">Signal</keyword>
<dbReference type="PANTHER" id="PTHR22907">
    <property type="entry name" value="GH04558P"/>
    <property type="match status" value="1"/>
</dbReference>
<feature type="transmembrane region" description="Helical" evidence="2">
    <location>
        <begin position="86"/>
        <end position="113"/>
    </location>
</feature>
<gene>
    <name evidence="4" type="ORF">GCK32_014003</name>
</gene>